<comment type="subcellular location">
    <subcellularLocation>
        <location evidence="13">Cell membrane</location>
        <topology evidence="13">Single-pass membrane protein</topology>
    </subcellularLocation>
    <subcellularLocation>
        <location evidence="12">Endomembrane system</location>
        <topology evidence="12">Single-pass membrane protein</topology>
    </subcellularLocation>
</comment>
<comment type="function">
    <text evidence="13">Component of the F(0) channel, it forms part of the peripheral stalk, linking F(1) to F(0).</text>
</comment>
<organism evidence="16 17">
    <name type="scientific">Melghirimyces thermohalophilus</name>
    <dbReference type="NCBI Taxonomy" id="1236220"/>
    <lineage>
        <taxon>Bacteria</taxon>
        <taxon>Bacillati</taxon>
        <taxon>Bacillota</taxon>
        <taxon>Bacilli</taxon>
        <taxon>Bacillales</taxon>
        <taxon>Thermoactinomycetaceae</taxon>
        <taxon>Melghirimyces</taxon>
    </lineage>
</organism>
<evidence type="ECO:0000256" key="7">
    <source>
        <dbReference type="ARBA" id="ARBA00022989"/>
    </source>
</evidence>
<protein>
    <recommendedName>
        <fullName evidence="13">ATP synthase subunit b</fullName>
    </recommendedName>
    <alternativeName>
        <fullName evidence="13">ATP synthase F(0) sector subunit b</fullName>
    </alternativeName>
    <alternativeName>
        <fullName evidence="13">ATPase subunit I</fullName>
    </alternativeName>
    <alternativeName>
        <fullName evidence="13">F-type ATPase subunit b</fullName>
        <shortName evidence="13">F-ATPase subunit b</shortName>
    </alternativeName>
</protein>
<keyword evidence="4 13" id="KW-0138">CF(0)</keyword>
<keyword evidence="10 13" id="KW-0066">ATP synthesis</keyword>
<evidence type="ECO:0000313" key="17">
    <source>
        <dbReference type="Proteomes" id="UP000199387"/>
    </source>
</evidence>
<evidence type="ECO:0000256" key="11">
    <source>
        <dbReference type="ARBA" id="ARBA00025198"/>
    </source>
</evidence>
<keyword evidence="3 13" id="KW-1003">Cell membrane</keyword>
<keyword evidence="15" id="KW-0175">Coiled coil</keyword>
<dbReference type="NCBIfam" id="TIGR01144">
    <property type="entry name" value="ATP_synt_b"/>
    <property type="match status" value="1"/>
</dbReference>
<evidence type="ECO:0000256" key="4">
    <source>
        <dbReference type="ARBA" id="ARBA00022547"/>
    </source>
</evidence>
<keyword evidence="6 13" id="KW-0375">Hydrogen ion transport</keyword>
<proteinExistence type="inferred from homology"/>
<evidence type="ECO:0000256" key="1">
    <source>
        <dbReference type="ARBA" id="ARBA00005513"/>
    </source>
</evidence>
<dbReference type="CDD" id="cd06503">
    <property type="entry name" value="ATP-synt_Fo_b"/>
    <property type="match status" value="1"/>
</dbReference>
<dbReference type="Gene3D" id="6.10.250.1580">
    <property type="match status" value="1"/>
</dbReference>
<dbReference type="PANTHER" id="PTHR33445:SF1">
    <property type="entry name" value="ATP SYNTHASE SUBUNIT B"/>
    <property type="match status" value="1"/>
</dbReference>
<evidence type="ECO:0000256" key="6">
    <source>
        <dbReference type="ARBA" id="ARBA00022781"/>
    </source>
</evidence>
<keyword evidence="2 13" id="KW-0813">Transport</keyword>
<comment type="function">
    <text evidence="11 13">F(1)F(0) ATP synthase produces ATP from ADP in the presence of a proton or sodium gradient. F-type ATPases consist of two structural domains, F(1) containing the extramembraneous catalytic core and F(0) containing the membrane proton channel, linked together by a central stalk and a peripheral stalk. During catalysis, ATP synthesis in the catalytic domain of F(1) is coupled via a rotary mechanism of the central stalk subunits to proton translocation.</text>
</comment>
<evidence type="ECO:0000256" key="2">
    <source>
        <dbReference type="ARBA" id="ARBA00022448"/>
    </source>
</evidence>
<dbReference type="InterPro" id="IPR002146">
    <property type="entry name" value="ATP_synth_b/b'su_bac/chlpt"/>
</dbReference>
<keyword evidence="7 13" id="KW-1133">Transmembrane helix</keyword>
<evidence type="ECO:0000256" key="14">
    <source>
        <dbReference type="RuleBase" id="RU003848"/>
    </source>
</evidence>
<dbReference type="PANTHER" id="PTHR33445">
    <property type="entry name" value="ATP SYNTHASE SUBUNIT B', CHLOROPLASTIC"/>
    <property type="match status" value="1"/>
</dbReference>
<comment type="similarity">
    <text evidence="1 13 14">Belongs to the ATPase B chain family.</text>
</comment>
<dbReference type="EMBL" id="FMZA01000009">
    <property type="protein sequence ID" value="SDC52933.1"/>
    <property type="molecule type" value="Genomic_DNA"/>
</dbReference>
<dbReference type="GO" id="GO:0046933">
    <property type="term" value="F:proton-transporting ATP synthase activity, rotational mechanism"/>
    <property type="evidence" value="ECO:0007669"/>
    <property type="project" value="UniProtKB-UniRule"/>
</dbReference>
<keyword evidence="5 13" id="KW-0812">Transmembrane</keyword>
<gene>
    <name evidence="13" type="primary">atpF</name>
    <name evidence="16" type="ORF">SAMN04488112_109101</name>
</gene>
<keyword evidence="8 13" id="KW-0406">Ion transport</keyword>
<keyword evidence="17" id="KW-1185">Reference proteome</keyword>
<evidence type="ECO:0000256" key="5">
    <source>
        <dbReference type="ARBA" id="ARBA00022692"/>
    </source>
</evidence>
<accession>A0A1G6MBQ3</accession>
<dbReference type="HAMAP" id="MF_01398">
    <property type="entry name" value="ATP_synth_b_bprime"/>
    <property type="match status" value="1"/>
</dbReference>
<dbReference type="STRING" id="1236220.SAMN04488112_109101"/>
<dbReference type="GO" id="GO:0005886">
    <property type="term" value="C:plasma membrane"/>
    <property type="evidence" value="ECO:0007669"/>
    <property type="project" value="UniProtKB-SubCell"/>
</dbReference>
<evidence type="ECO:0000256" key="15">
    <source>
        <dbReference type="SAM" id="Coils"/>
    </source>
</evidence>
<dbReference type="AlphaFoldDB" id="A0A1G6MBQ3"/>
<dbReference type="InterPro" id="IPR005864">
    <property type="entry name" value="ATP_synth_F0_bsu_bac"/>
</dbReference>
<evidence type="ECO:0000256" key="13">
    <source>
        <dbReference type="HAMAP-Rule" id="MF_01398"/>
    </source>
</evidence>
<dbReference type="Proteomes" id="UP000199387">
    <property type="component" value="Unassembled WGS sequence"/>
</dbReference>
<comment type="subunit">
    <text evidence="13">F-type ATPases have 2 components, F(1) - the catalytic core - and F(0) - the membrane proton channel. F(1) has five subunits: alpha(3), beta(3), gamma(1), delta(1), epsilon(1). F(0) has three main subunits: a(1), b(2) and c(10-14). The alpha and beta chains form an alternating ring which encloses part of the gamma chain. F(1) is attached to F(0) by a central stalk formed by the gamma and epsilon chains, while a peripheral stalk is formed by the delta and b chains.</text>
</comment>
<dbReference type="Pfam" id="PF00430">
    <property type="entry name" value="ATP-synt_B"/>
    <property type="match status" value="1"/>
</dbReference>
<evidence type="ECO:0000256" key="8">
    <source>
        <dbReference type="ARBA" id="ARBA00023065"/>
    </source>
</evidence>
<dbReference type="InterPro" id="IPR050059">
    <property type="entry name" value="ATP_synthase_B_chain"/>
</dbReference>
<feature type="coiled-coil region" evidence="15">
    <location>
        <begin position="38"/>
        <end position="116"/>
    </location>
</feature>
<dbReference type="InterPro" id="IPR028987">
    <property type="entry name" value="ATP_synth_B-like_membr_sf"/>
</dbReference>
<evidence type="ECO:0000256" key="10">
    <source>
        <dbReference type="ARBA" id="ARBA00023310"/>
    </source>
</evidence>
<dbReference type="GO" id="GO:0045259">
    <property type="term" value="C:proton-transporting ATP synthase complex"/>
    <property type="evidence" value="ECO:0007669"/>
    <property type="project" value="UniProtKB-KW"/>
</dbReference>
<sequence length="161" mass="18529">MSLHLGTMLFQVVAVLILMLLLKRYALGPIMNVMNERQEYIEKQISSAEESRKEAEKMVSEQKEALARSRQEAKELLERARAQKEREAEEIIRDARERADRMISEARSEIASEKEKAIKELRDQVGVLSVSLASKVMEKELDPKDQAKLVDQYLDQVGELQ</sequence>
<dbReference type="GO" id="GO:0046961">
    <property type="term" value="F:proton-transporting ATPase activity, rotational mechanism"/>
    <property type="evidence" value="ECO:0007669"/>
    <property type="project" value="TreeGrafter"/>
</dbReference>
<name>A0A1G6MBQ3_9BACL</name>
<evidence type="ECO:0000313" key="16">
    <source>
        <dbReference type="EMBL" id="SDC52933.1"/>
    </source>
</evidence>
<keyword evidence="9 13" id="KW-0472">Membrane</keyword>
<reference evidence="16 17" key="1">
    <citation type="submission" date="2016-10" db="EMBL/GenBank/DDBJ databases">
        <authorList>
            <person name="de Groot N.N."/>
        </authorList>
    </citation>
    <scope>NUCLEOTIDE SEQUENCE [LARGE SCALE GENOMIC DNA]</scope>
    <source>
        <strain evidence="16 17">DSM 45514</strain>
    </source>
</reference>
<evidence type="ECO:0000256" key="3">
    <source>
        <dbReference type="ARBA" id="ARBA00022475"/>
    </source>
</evidence>
<dbReference type="SUPFAM" id="SSF81573">
    <property type="entry name" value="F1F0 ATP synthase subunit B, membrane domain"/>
    <property type="match status" value="1"/>
</dbReference>
<dbReference type="GO" id="GO:0012505">
    <property type="term" value="C:endomembrane system"/>
    <property type="evidence" value="ECO:0007669"/>
    <property type="project" value="UniProtKB-SubCell"/>
</dbReference>
<evidence type="ECO:0000256" key="9">
    <source>
        <dbReference type="ARBA" id="ARBA00023136"/>
    </source>
</evidence>
<evidence type="ECO:0000256" key="12">
    <source>
        <dbReference type="ARBA" id="ARBA00037847"/>
    </source>
</evidence>